<dbReference type="GO" id="GO:0005886">
    <property type="term" value="C:plasma membrane"/>
    <property type="evidence" value="ECO:0007669"/>
    <property type="project" value="TreeGrafter"/>
</dbReference>
<feature type="compositionally biased region" description="Low complexity" evidence="1">
    <location>
        <begin position="126"/>
        <end position="139"/>
    </location>
</feature>
<dbReference type="InterPro" id="IPR007844">
    <property type="entry name" value="AsmA"/>
</dbReference>
<dbReference type="OrthoDB" id="5439561at2"/>
<proteinExistence type="predicted"/>
<dbReference type="AlphaFoldDB" id="A0A2R8C7S1"/>
<evidence type="ECO:0000256" key="2">
    <source>
        <dbReference type="SAM" id="Phobius"/>
    </source>
</evidence>
<name>A0A2R8C7S1_9RHOB</name>
<keyword evidence="2" id="KW-1133">Transmembrane helix</keyword>
<feature type="transmembrane region" description="Helical" evidence="2">
    <location>
        <begin position="7"/>
        <end position="25"/>
    </location>
</feature>
<dbReference type="Pfam" id="PF05170">
    <property type="entry name" value="AsmA"/>
    <property type="match status" value="2"/>
</dbReference>
<keyword evidence="5" id="KW-1185">Reference proteome</keyword>
<evidence type="ECO:0000313" key="5">
    <source>
        <dbReference type="Proteomes" id="UP000244898"/>
    </source>
</evidence>
<evidence type="ECO:0000259" key="3">
    <source>
        <dbReference type="Pfam" id="PF05170"/>
    </source>
</evidence>
<dbReference type="EMBL" id="ONZG01000004">
    <property type="protein sequence ID" value="SPJ28403.1"/>
    <property type="molecule type" value="Genomic_DNA"/>
</dbReference>
<keyword evidence="2" id="KW-0812">Transmembrane</keyword>
<accession>A0A2R8C7S1</accession>
<dbReference type="GO" id="GO:0090313">
    <property type="term" value="P:regulation of protein targeting to membrane"/>
    <property type="evidence" value="ECO:0007669"/>
    <property type="project" value="TreeGrafter"/>
</dbReference>
<feature type="region of interest" description="Disordered" evidence="1">
    <location>
        <begin position="125"/>
        <end position="145"/>
    </location>
</feature>
<keyword evidence="2" id="KW-0472">Membrane</keyword>
<dbReference type="InterPro" id="IPR052894">
    <property type="entry name" value="AsmA-related"/>
</dbReference>
<reference evidence="5" key="1">
    <citation type="submission" date="2018-03" db="EMBL/GenBank/DDBJ databases">
        <authorList>
            <person name="Rodrigo-Torres L."/>
            <person name="Arahal R. D."/>
            <person name="Lucena T."/>
        </authorList>
    </citation>
    <scope>NUCLEOTIDE SEQUENCE [LARGE SCALE GENOMIC DNA]</scope>
    <source>
        <strain evidence="5">CECT 7615</strain>
    </source>
</reference>
<dbReference type="PANTHER" id="PTHR30441">
    <property type="entry name" value="DUF748 DOMAIN-CONTAINING PROTEIN"/>
    <property type="match status" value="1"/>
</dbReference>
<dbReference type="RefSeq" id="WP_108786803.1">
    <property type="nucleotide sequence ID" value="NZ_ONZG01000004.1"/>
</dbReference>
<protein>
    <recommendedName>
        <fullName evidence="3">AsmA domain-containing protein</fullName>
    </recommendedName>
</protein>
<dbReference type="PANTHER" id="PTHR30441:SF4">
    <property type="entry name" value="PROTEIN ASMA"/>
    <property type="match status" value="1"/>
</dbReference>
<sequence>MGWLVRISVILVVVVGLIVGVLLLLPGDKIASLAADQIKAQTGRDVDFGKDVKVTLWPVLGIETGAVTVGNADWASDAPMLKADTLSIGVAAAPLLSGEVQIKRVIAQNPVLRLEEAGERQNWNFSTAAGASDATGTTAPRASSTESFGVTLERLELRNARLVHIKDGQTDLDFAGVTLKARWPNPTAPLEVEAALAVGKDTIDVVMTLPDLPGFAAGRVTDMSFSMTGPETTLSYSGKVSSVGEISGQAKLASKDTARMLAAFGQPGISLPQGLGQAAEVSTQVTYTQDGKLALRGLRATLDQNTFAGNADLLVADPPRIIARLTTSTLDLTGLTSAEGGRGASGGASAASGWSKDLIDASALSLANGSIRLTADAIKTSGLALGASDLTLGLDRARAVLKLSPVSVFGGTVTGQLVANNRNGLSVGGKLQLNGIDAQDTLVTLADIERLSGKLDGSVEFLGVGQTEDAIMHSLSGRGGLQMGRGVISGIDLDGLMGTGNGSGGTTVFNSLTASFTMQNGNLDNRDLLLQLDNYRADGGGRVGLGNRDIDYLFTPVALRANSGKGLAIPVRIVGPWSDPAIKPDLSQVIEAAAGVEIDKIEQEAKDRALEKLSEELDATVTEDQDVEELIKDRLEDEAKKGVLKLFGLD</sequence>
<evidence type="ECO:0000256" key="1">
    <source>
        <dbReference type="SAM" id="MobiDB-lite"/>
    </source>
</evidence>
<organism evidence="4 5">
    <name type="scientific">Falsiruegeria mediterranea M17</name>
    <dbReference type="NCBI Taxonomy" id="1200281"/>
    <lineage>
        <taxon>Bacteria</taxon>
        <taxon>Pseudomonadati</taxon>
        <taxon>Pseudomonadota</taxon>
        <taxon>Alphaproteobacteria</taxon>
        <taxon>Rhodobacterales</taxon>
        <taxon>Roseobacteraceae</taxon>
        <taxon>Falsiruegeria</taxon>
    </lineage>
</organism>
<feature type="domain" description="AsmA" evidence="3">
    <location>
        <begin position="239"/>
        <end position="528"/>
    </location>
</feature>
<gene>
    <name evidence="4" type="ORF">TRM7615_01902</name>
</gene>
<feature type="domain" description="AsmA" evidence="3">
    <location>
        <begin position="9"/>
        <end position="161"/>
    </location>
</feature>
<dbReference type="Proteomes" id="UP000244898">
    <property type="component" value="Unassembled WGS sequence"/>
</dbReference>
<evidence type="ECO:0000313" key="4">
    <source>
        <dbReference type="EMBL" id="SPJ28403.1"/>
    </source>
</evidence>